<dbReference type="PANTHER" id="PTHR36492">
    <property type="match status" value="1"/>
</dbReference>
<evidence type="ECO:0000313" key="2">
    <source>
        <dbReference type="EMBL" id="MBM0276126.1"/>
    </source>
</evidence>
<dbReference type="Gene3D" id="3.60.21.10">
    <property type="match status" value="1"/>
</dbReference>
<keyword evidence="3" id="KW-1185">Reference proteome</keyword>
<name>A0ABS1YFD3_9ACTN</name>
<comment type="caution">
    <text evidence="2">The sequence shown here is derived from an EMBL/GenBank/DDBJ whole genome shotgun (WGS) entry which is preliminary data.</text>
</comment>
<accession>A0ABS1YFD3</accession>
<gene>
    <name evidence="2" type="ORF">JM949_12090</name>
</gene>
<dbReference type="CDD" id="cd00838">
    <property type="entry name" value="MPP_superfamily"/>
    <property type="match status" value="1"/>
</dbReference>
<organism evidence="2 3">
    <name type="scientific">Micromonospora tarensis</name>
    <dbReference type="NCBI Taxonomy" id="2806100"/>
    <lineage>
        <taxon>Bacteria</taxon>
        <taxon>Bacillati</taxon>
        <taxon>Actinomycetota</taxon>
        <taxon>Actinomycetes</taxon>
        <taxon>Micromonosporales</taxon>
        <taxon>Micromonosporaceae</taxon>
        <taxon>Micromonospora</taxon>
    </lineage>
</organism>
<dbReference type="Pfam" id="PF00149">
    <property type="entry name" value="Metallophos"/>
    <property type="match status" value="1"/>
</dbReference>
<feature type="domain" description="Calcineurin-like phosphoesterase" evidence="1">
    <location>
        <begin position="15"/>
        <end position="247"/>
    </location>
</feature>
<sequence>MRGPALNARSTGSLYAVSDLHVSYADNRDLVDRLEPESADDWLLVGGDVADLFGDVERTLRLLRDRFGTVVWAPGNHELWTHPSDPVQLRGEQRYAALVRMCQDIGVLTPEDPYPVWTGPDGPVVVAPLFLLYDYSFRAPGTHTKDESLRKAYDAGVVCTDEMLLHPDPYPNRESWCWDRVARTEAKLGAIDPTLPTVLLSHWPLDRRPTDVLWYPEFAQWCGTERTADWHLRFRAAVAVYGHLHIPRTTHYDGVRFEEVSLGYPREWGRRGGPPLQPRRILAGSP</sequence>
<dbReference type="PANTHER" id="PTHR36492:SF2">
    <property type="entry name" value="[ACYL-CARRIER-PROTEIN] PHOSPHODIESTERASE PPTH"/>
    <property type="match status" value="1"/>
</dbReference>
<dbReference type="SUPFAM" id="SSF56300">
    <property type="entry name" value="Metallo-dependent phosphatases"/>
    <property type="match status" value="1"/>
</dbReference>
<evidence type="ECO:0000313" key="3">
    <source>
        <dbReference type="Proteomes" id="UP000622245"/>
    </source>
</evidence>
<proteinExistence type="predicted"/>
<reference evidence="2 3" key="1">
    <citation type="submission" date="2021-01" db="EMBL/GenBank/DDBJ databases">
        <title>Draft genome sequence of Micromonospora sp. strain STR1s_6.</title>
        <authorList>
            <person name="Karlyshev A."/>
            <person name="Jawad R."/>
        </authorList>
    </citation>
    <scope>NUCLEOTIDE SEQUENCE [LARGE SCALE GENOMIC DNA]</scope>
    <source>
        <strain evidence="2 3">STR1S-6</strain>
    </source>
</reference>
<dbReference type="EMBL" id="JAEVHL010000044">
    <property type="protein sequence ID" value="MBM0276126.1"/>
    <property type="molecule type" value="Genomic_DNA"/>
</dbReference>
<protein>
    <submittedName>
        <fullName evidence="2">Metallophosphoesterase</fullName>
    </submittedName>
</protein>
<dbReference type="InterPro" id="IPR004843">
    <property type="entry name" value="Calcineurin-like_PHP"/>
</dbReference>
<dbReference type="Proteomes" id="UP000622245">
    <property type="component" value="Unassembled WGS sequence"/>
</dbReference>
<dbReference type="RefSeq" id="WP_203148545.1">
    <property type="nucleotide sequence ID" value="NZ_JAEVHL010000044.1"/>
</dbReference>
<dbReference type="InterPro" id="IPR052963">
    <property type="entry name" value="Pantetheine_PDE"/>
</dbReference>
<dbReference type="InterPro" id="IPR029052">
    <property type="entry name" value="Metallo-depent_PP-like"/>
</dbReference>
<evidence type="ECO:0000259" key="1">
    <source>
        <dbReference type="Pfam" id="PF00149"/>
    </source>
</evidence>